<evidence type="ECO:0000256" key="1">
    <source>
        <dbReference type="SAM" id="MobiDB-lite"/>
    </source>
</evidence>
<feature type="region of interest" description="Disordered" evidence="1">
    <location>
        <begin position="838"/>
        <end position="864"/>
    </location>
</feature>
<proteinExistence type="predicted"/>
<sequence>MGNEMGNRNVNGLQASEQDDVLASMETYKSMKASPVLNNTEGFIEKQDAEDIIENGTSKASATLNDGDHIIKGLTDDLAGGVEEDKTLISKESSICSMESDGGGGLKDQEQYEVEEITMNEQMKCSIIANNAEDQQMVTNCLEDNLLEQHDSEEGSRNESSEALIISIKEQDQKSENQIIASLHSVESDEKHTNAIPDEGSTNKSLETLIISGEEQDQISESQTVASEQVESDQKHANSIPDGSTNKSSDALIISNEEQDRKGENQTIASLHSLASDEKYTNSIFDEESMNESLEALIISSEEQERKSENETIASVHSLQKDENHTNSIPDEGSSNHFSEALIVSSKEHGQKCANQTIALVHSFESDEKHANYILNVPSASDEKDLTQKQILEEKVDEETSVTIETSQIVSIDLEDNEEEVKTSNEGIPISNDAERETIKDETIERPTEADTSVPDLTFEVKESQKEVEEHNEAGEQQYLQSDIIENDCEQSQILESINSAYLNAIDSEIERLVFNTDLIAFDELANNKTEITPEDDVFEEIIQTVETIEVVGRNSNERDKLPSLVSEECNEIGEDASLAEISVGGLEGKIEDGGEGSQGNAESTELPETSKETTDGALEEQTIEAKEFEPSNSNQQDQLPSYALDECNELREDAPLDEISFGECESKDNSAYQLSDPWSRHDGIVFKDTEGKIEDTDAKQSTEEEISQQLNQKSNEGPNAQMFEELLTKISSREMAMVASSQPELHEEMNIQHAMATKKEFEQQHTALETELQANMKSLIASINVSGGALTDTLSVATQKENQKQWQDEIHASMGTMVGQQADVSLVDNYEMPHVFKGDLEESKNSKDAINESTQEKSNSDALANTTITEIQASELQTPKLAFQTSVHESEEELAGNSDAGRTKAAEFENNPSMDQEKTIKCDVFAICQDISKTGAETSYSVLQSYSEESDKHPLLYQKEMEESEVPKVGRSDSGKLRVPLLSLIKEEVHEVKPLEKEGSPLIKKTVEEVWRSPAKKSMAASPQAREKPKTRSSIFSNCMCCTTEVLN</sequence>
<organism evidence="2 3">
    <name type="scientific">Dioscorea cayennensis subsp. rotundata</name>
    <name type="common">White Guinea yam</name>
    <name type="synonym">Dioscorea rotundata</name>
    <dbReference type="NCBI Taxonomy" id="55577"/>
    <lineage>
        <taxon>Eukaryota</taxon>
        <taxon>Viridiplantae</taxon>
        <taxon>Streptophyta</taxon>
        <taxon>Embryophyta</taxon>
        <taxon>Tracheophyta</taxon>
        <taxon>Spermatophyta</taxon>
        <taxon>Magnoliopsida</taxon>
        <taxon>Liliopsida</taxon>
        <taxon>Dioscoreales</taxon>
        <taxon>Dioscoreaceae</taxon>
        <taxon>Dioscorea</taxon>
    </lineage>
</organism>
<feature type="compositionally biased region" description="Polar residues" evidence="1">
    <location>
        <begin position="326"/>
        <end position="335"/>
    </location>
</feature>
<name>A0AB40CP75_DIOCR</name>
<reference evidence="3 4" key="1">
    <citation type="submission" date="2025-04" db="UniProtKB">
        <authorList>
            <consortium name="RefSeq"/>
        </authorList>
    </citation>
    <scope>IDENTIFICATION</scope>
</reference>
<feature type="region of interest" description="Disordered" evidence="1">
    <location>
        <begin position="217"/>
        <end position="248"/>
    </location>
</feature>
<dbReference type="RefSeq" id="XP_039139954.1">
    <property type="nucleotide sequence ID" value="XM_039284020.1"/>
</dbReference>
<dbReference type="GeneID" id="120277259"/>
<protein>
    <submittedName>
        <fullName evidence="3 4">Uncharacterized protein LOC120277259 isoform X1</fullName>
    </submittedName>
</protein>
<gene>
    <name evidence="3 4" type="primary">LOC120277259</name>
</gene>
<feature type="region of interest" description="Disordered" evidence="1">
    <location>
        <begin position="301"/>
        <end position="335"/>
    </location>
</feature>
<feature type="compositionally biased region" description="Basic and acidic residues" evidence="1">
    <location>
        <begin position="433"/>
        <end position="449"/>
    </location>
</feature>
<feature type="region of interest" description="Disordered" evidence="1">
    <location>
        <begin position="588"/>
        <end position="619"/>
    </location>
</feature>
<feature type="compositionally biased region" description="Basic and acidic residues" evidence="1">
    <location>
        <begin position="838"/>
        <end position="860"/>
    </location>
</feature>
<evidence type="ECO:0000313" key="3">
    <source>
        <dbReference type="RefSeq" id="XP_039139953.1"/>
    </source>
</evidence>
<feature type="compositionally biased region" description="Polar residues" evidence="1">
    <location>
        <begin position="599"/>
        <end position="608"/>
    </location>
</feature>
<feature type="region of interest" description="Disordered" evidence="1">
    <location>
        <begin position="885"/>
        <end position="912"/>
    </location>
</feature>
<accession>A0AB40CP75</accession>
<evidence type="ECO:0000313" key="4">
    <source>
        <dbReference type="RefSeq" id="XP_039139954.1"/>
    </source>
</evidence>
<dbReference type="AlphaFoldDB" id="A0AB40CP75"/>
<dbReference type="RefSeq" id="XP_039139953.1">
    <property type="nucleotide sequence ID" value="XM_039284019.1"/>
</dbReference>
<feature type="region of interest" description="Disordered" evidence="1">
    <location>
        <begin position="184"/>
        <end position="204"/>
    </location>
</feature>
<evidence type="ECO:0000313" key="2">
    <source>
        <dbReference type="Proteomes" id="UP001515500"/>
    </source>
</evidence>
<feature type="compositionally biased region" description="Polar residues" evidence="1">
    <location>
        <begin position="219"/>
        <end position="229"/>
    </location>
</feature>
<feature type="region of interest" description="Disordered" evidence="1">
    <location>
        <begin position="417"/>
        <end position="453"/>
    </location>
</feature>
<keyword evidence="2" id="KW-1185">Reference proteome</keyword>
<dbReference type="Proteomes" id="UP001515500">
    <property type="component" value="Chromosome 15"/>
</dbReference>